<sequence>MKFLLPFAVLLGSFPASSAITLTEEQKKLQRFFDCIDSMEKADEDGNDRISEADEFAMFLDNYSKELFEESALDGGDVPEDMASLYGDLVEVSYPLEGETEMNIYGYKLRDMPVVTAKRLHALHSICERTAHAIMEHGHRTPAPLLVRLGGFFKAEEEELEELEEEKEELEEEKEESSSSEEGDSVRI</sequence>
<organism evidence="3 4">
    <name type="scientific">Seminavis robusta</name>
    <dbReference type="NCBI Taxonomy" id="568900"/>
    <lineage>
        <taxon>Eukaryota</taxon>
        <taxon>Sar</taxon>
        <taxon>Stramenopiles</taxon>
        <taxon>Ochrophyta</taxon>
        <taxon>Bacillariophyta</taxon>
        <taxon>Bacillariophyceae</taxon>
        <taxon>Bacillariophycidae</taxon>
        <taxon>Naviculales</taxon>
        <taxon>Naviculaceae</taxon>
        <taxon>Seminavis</taxon>
    </lineage>
</organism>
<evidence type="ECO:0008006" key="5">
    <source>
        <dbReference type="Google" id="ProtNLM"/>
    </source>
</evidence>
<dbReference type="AlphaFoldDB" id="A0A9N8HQ87"/>
<accession>A0A9N8HQ87</accession>
<gene>
    <name evidence="3" type="ORF">SEMRO_1143_G245960.1</name>
</gene>
<evidence type="ECO:0000313" key="3">
    <source>
        <dbReference type="EMBL" id="CAB9520885.1"/>
    </source>
</evidence>
<keyword evidence="4" id="KW-1185">Reference proteome</keyword>
<feature type="chain" id="PRO_5040234069" description="EF-hand domain-containing protein" evidence="2">
    <location>
        <begin position="20"/>
        <end position="188"/>
    </location>
</feature>
<name>A0A9N8HQ87_9STRA</name>
<evidence type="ECO:0000256" key="1">
    <source>
        <dbReference type="SAM" id="MobiDB-lite"/>
    </source>
</evidence>
<evidence type="ECO:0000256" key="2">
    <source>
        <dbReference type="SAM" id="SignalP"/>
    </source>
</evidence>
<dbReference type="Proteomes" id="UP001153069">
    <property type="component" value="Unassembled WGS sequence"/>
</dbReference>
<dbReference type="EMBL" id="CAICTM010001141">
    <property type="protein sequence ID" value="CAB9520885.1"/>
    <property type="molecule type" value="Genomic_DNA"/>
</dbReference>
<keyword evidence="2" id="KW-0732">Signal</keyword>
<feature type="region of interest" description="Disordered" evidence="1">
    <location>
        <begin position="157"/>
        <end position="188"/>
    </location>
</feature>
<proteinExistence type="predicted"/>
<evidence type="ECO:0000313" key="4">
    <source>
        <dbReference type="Proteomes" id="UP001153069"/>
    </source>
</evidence>
<protein>
    <recommendedName>
        <fullName evidence="5">EF-hand domain-containing protein</fullName>
    </recommendedName>
</protein>
<comment type="caution">
    <text evidence="3">The sequence shown here is derived from an EMBL/GenBank/DDBJ whole genome shotgun (WGS) entry which is preliminary data.</text>
</comment>
<feature type="signal peptide" evidence="2">
    <location>
        <begin position="1"/>
        <end position="19"/>
    </location>
</feature>
<reference evidence="3" key="1">
    <citation type="submission" date="2020-06" db="EMBL/GenBank/DDBJ databases">
        <authorList>
            <consortium name="Plant Systems Biology data submission"/>
        </authorList>
    </citation>
    <scope>NUCLEOTIDE SEQUENCE</scope>
    <source>
        <strain evidence="3">D6</strain>
    </source>
</reference>